<dbReference type="InterPro" id="IPR036047">
    <property type="entry name" value="F-box-like_dom_sf"/>
</dbReference>
<dbReference type="SUPFAM" id="SSF81383">
    <property type="entry name" value="F-box domain"/>
    <property type="match status" value="1"/>
</dbReference>
<evidence type="ECO:0000313" key="2">
    <source>
        <dbReference type="EMBL" id="KAJ7759170.1"/>
    </source>
</evidence>
<dbReference type="Pfam" id="PF12937">
    <property type="entry name" value="F-box-like"/>
    <property type="match status" value="1"/>
</dbReference>
<dbReference type="EMBL" id="JARKIB010000040">
    <property type="protein sequence ID" value="KAJ7759170.1"/>
    <property type="molecule type" value="Genomic_DNA"/>
</dbReference>
<comment type="caution">
    <text evidence="2">The sequence shown here is derived from an EMBL/GenBank/DDBJ whole genome shotgun (WGS) entry which is preliminary data.</text>
</comment>
<dbReference type="Gene3D" id="1.20.1280.50">
    <property type="match status" value="1"/>
</dbReference>
<gene>
    <name evidence="2" type="ORF">B0H16DRAFT_1534664</name>
</gene>
<protein>
    <recommendedName>
        <fullName evidence="1">F-box domain-containing protein</fullName>
    </recommendedName>
</protein>
<dbReference type="InterPro" id="IPR001810">
    <property type="entry name" value="F-box_dom"/>
</dbReference>
<keyword evidence="3" id="KW-1185">Reference proteome</keyword>
<dbReference type="SUPFAM" id="SSF52047">
    <property type="entry name" value="RNI-like"/>
    <property type="match status" value="1"/>
</dbReference>
<evidence type="ECO:0000313" key="3">
    <source>
        <dbReference type="Proteomes" id="UP001215598"/>
    </source>
</evidence>
<accession>A0AAD7JBM2</accession>
<sequence length="442" mass="49605">MSFAAGHSPSQPILTLPPEILAEIFLHCLPKSPGPDPQNAPYSLCRVCRQFRAVAVSTPRLWSSLNVEFNEKTADEMDDICRIWISRARSLPLSLYLKDMNVRAPSPEATLLPTILGLSKQWRKLQICGSYDDSYWNLFEGGSLDGKVPLLEELSISGFDAVILHDAPKLRTLALDACQASLLVPWHQLTTLHADCLDIPSFLEILRDAINLLHASFGFAVDETTALPVSECRHATLQCLSLLFRDDEGAEERAIPMSLLDYLKIPTVNDLTVAADPNQPGPVALSPLLSFLSQPTIRLHTLALSVPYHPTMMEDLIKCLKMVPLLTTFTFHCPNLTNIGILVGELTGHVDFLPRLEHLRLEFLQDPPPRLTTSVVNMLCWRRTALGIAQLQSFWLLHYRLRNANPSLFLDLLKRESEIQRLEGEGMLLHVREKRNDEPSSF</sequence>
<dbReference type="Proteomes" id="UP001215598">
    <property type="component" value="Unassembled WGS sequence"/>
</dbReference>
<feature type="domain" description="F-box" evidence="1">
    <location>
        <begin position="13"/>
        <end position="66"/>
    </location>
</feature>
<evidence type="ECO:0000259" key="1">
    <source>
        <dbReference type="Pfam" id="PF12937"/>
    </source>
</evidence>
<reference evidence="2" key="1">
    <citation type="submission" date="2023-03" db="EMBL/GenBank/DDBJ databases">
        <title>Massive genome expansion in bonnet fungi (Mycena s.s.) driven by repeated elements and novel gene families across ecological guilds.</title>
        <authorList>
            <consortium name="Lawrence Berkeley National Laboratory"/>
            <person name="Harder C.B."/>
            <person name="Miyauchi S."/>
            <person name="Viragh M."/>
            <person name="Kuo A."/>
            <person name="Thoen E."/>
            <person name="Andreopoulos B."/>
            <person name="Lu D."/>
            <person name="Skrede I."/>
            <person name="Drula E."/>
            <person name="Henrissat B."/>
            <person name="Morin E."/>
            <person name="Kohler A."/>
            <person name="Barry K."/>
            <person name="LaButti K."/>
            <person name="Morin E."/>
            <person name="Salamov A."/>
            <person name="Lipzen A."/>
            <person name="Mereny Z."/>
            <person name="Hegedus B."/>
            <person name="Baldrian P."/>
            <person name="Stursova M."/>
            <person name="Weitz H."/>
            <person name="Taylor A."/>
            <person name="Grigoriev I.V."/>
            <person name="Nagy L.G."/>
            <person name="Martin F."/>
            <person name="Kauserud H."/>
        </authorList>
    </citation>
    <scope>NUCLEOTIDE SEQUENCE</scope>
    <source>
        <strain evidence="2">CBHHK182m</strain>
    </source>
</reference>
<organism evidence="2 3">
    <name type="scientific">Mycena metata</name>
    <dbReference type="NCBI Taxonomy" id="1033252"/>
    <lineage>
        <taxon>Eukaryota</taxon>
        <taxon>Fungi</taxon>
        <taxon>Dikarya</taxon>
        <taxon>Basidiomycota</taxon>
        <taxon>Agaricomycotina</taxon>
        <taxon>Agaricomycetes</taxon>
        <taxon>Agaricomycetidae</taxon>
        <taxon>Agaricales</taxon>
        <taxon>Marasmiineae</taxon>
        <taxon>Mycenaceae</taxon>
        <taxon>Mycena</taxon>
    </lineage>
</organism>
<proteinExistence type="predicted"/>
<name>A0AAD7JBM2_9AGAR</name>
<dbReference type="AlphaFoldDB" id="A0AAD7JBM2"/>